<dbReference type="InterPro" id="IPR008900">
    <property type="entry name" value="Zot_N"/>
</dbReference>
<organism evidence="3 4">
    <name type="scientific">Acinetobacter baumannii</name>
    <dbReference type="NCBI Taxonomy" id="470"/>
    <lineage>
        <taxon>Bacteria</taxon>
        <taxon>Pseudomonadati</taxon>
        <taxon>Pseudomonadota</taxon>
        <taxon>Gammaproteobacteria</taxon>
        <taxon>Moraxellales</taxon>
        <taxon>Moraxellaceae</taxon>
        <taxon>Acinetobacter</taxon>
        <taxon>Acinetobacter calcoaceticus/baumannii complex</taxon>
    </lineage>
</organism>
<dbReference type="InterPro" id="IPR027417">
    <property type="entry name" value="P-loop_NTPase"/>
</dbReference>
<gene>
    <name evidence="3" type="ORF">IHV20_19585</name>
</gene>
<reference evidence="3" key="1">
    <citation type="submission" date="2020-09" db="EMBL/GenBank/DDBJ databases">
        <title>Distribution of Beta-Lactamase Producing Gram-Negative Bacterial Isolates in Isabela River of Santo Domingo, Dominican Republic.</title>
        <authorList>
            <person name="Calderon V."/>
            <person name="Bonnelly R."/>
            <person name="Del Rosario C."/>
            <person name="Duarte A."/>
            <person name="Barauna R."/>
            <person name="Juca Ramos R.T."/>
            <person name="Perdomo O.P."/>
            <person name="Rodriguez De Francisco L.E."/>
            <person name="Franco De Los Santos E.F."/>
        </authorList>
    </citation>
    <scope>NUCLEOTIDE SEQUENCE</scope>
    <source>
        <strain evidence="3">INTEC_BI15</strain>
    </source>
</reference>
<accession>A0AAP1R0U1</accession>
<evidence type="ECO:0000259" key="2">
    <source>
        <dbReference type="Pfam" id="PF05707"/>
    </source>
</evidence>
<feature type="transmembrane region" description="Helical" evidence="1">
    <location>
        <begin position="188"/>
        <end position="209"/>
    </location>
</feature>
<proteinExistence type="predicted"/>
<dbReference type="Proteomes" id="UP000655940">
    <property type="component" value="Unassembled WGS sequence"/>
</dbReference>
<dbReference type="RefSeq" id="WP_190597336.1">
    <property type="nucleotide sequence ID" value="NZ_JACXKJ010000037.1"/>
</dbReference>
<keyword evidence="1" id="KW-0812">Transmembrane</keyword>
<sequence>MARIRLTTGGIGAGKTYLNVKLADEAHKKGQYTKIYSNIRGHVELTDYVYDLPDDWRECENGSLVIIDELQFNEKFSKHFSSRRDKEVVDITMIRHDGIDMWLITQSTKFMNSDIRELVNEHFYIEVTGKKTSKCYCFAQAQTSISKAVKKQAHDEFSYTLEQKYFDMYKSTKDGVKPTRTHHINMKLIGFIVGALFTLALIFGLLTYLGKSNKKNIDEITTPKDVPQAVNGNKTIADQLKEQSALAGLTPEQYADLQNPEKRNAELLAQNDVRLETIAIKYNPNRPYDVDTSNIQYQATSKPVFSGCMKKGKKYVAYTQQGTILHDVDPSDCQKLIDEGDRPFNYFQQPSVPQQATQMPQQIDSDFAAKQREYELIAKYEAAKAQGLI</sequence>
<keyword evidence="1" id="KW-0472">Membrane</keyword>
<protein>
    <recommendedName>
        <fullName evidence="2">Zona occludens toxin N-terminal domain-containing protein</fullName>
    </recommendedName>
</protein>
<dbReference type="EMBL" id="JACZEI010000038">
    <property type="protein sequence ID" value="MBE0332339.1"/>
    <property type="molecule type" value="Genomic_DNA"/>
</dbReference>
<dbReference type="Pfam" id="PF05707">
    <property type="entry name" value="Zot"/>
    <property type="match status" value="1"/>
</dbReference>
<evidence type="ECO:0000313" key="3">
    <source>
        <dbReference type="EMBL" id="MBE0332339.1"/>
    </source>
</evidence>
<feature type="domain" description="Zona occludens toxin N-terminal" evidence="2">
    <location>
        <begin position="56"/>
        <end position="175"/>
    </location>
</feature>
<evidence type="ECO:0000256" key="1">
    <source>
        <dbReference type="SAM" id="Phobius"/>
    </source>
</evidence>
<dbReference type="AlphaFoldDB" id="A0AAP1R0U1"/>
<name>A0AAP1R0U1_ACIBA</name>
<evidence type="ECO:0000313" key="4">
    <source>
        <dbReference type="Proteomes" id="UP000655940"/>
    </source>
</evidence>
<dbReference type="Gene3D" id="3.40.50.300">
    <property type="entry name" value="P-loop containing nucleotide triphosphate hydrolases"/>
    <property type="match status" value="1"/>
</dbReference>
<comment type="caution">
    <text evidence="3">The sequence shown here is derived from an EMBL/GenBank/DDBJ whole genome shotgun (WGS) entry which is preliminary data.</text>
</comment>
<keyword evidence="1" id="KW-1133">Transmembrane helix</keyword>
<dbReference type="SUPFAM" id="SSF52540">
    <property type="entry name" value="P-loop containing nucleoside triphosphate hydrolases"/>
    <property type="match status" value="1"/>
</dbReference>